<dbReference type="AlphaFoldDB" id="A0A942TJA5"/>
<evidence type="ECO:0000313" key="10">
    <source>
        <dbReference type="EMBL" id="MBS4197806.1"/>
    </source>
</evidence>
<feature type="binding site" evidence="8">
    <location>
        <position position="248"/>
    </location>
    <ligand>
        <name>Mg(2+)</name>
        <dbReference type="ChEBI" id="CHEBI:18420"/>
    </ligand>
</feature>
<keyword evidence="5 8" id="KW-0862">Zinc</keyword>
<comment type="similarity">
    <text evidence="1 9">Belongs to the alkaline phosphatase family.</text>
</comment>
<evidence type="ECO:0000256" key="6">
    <source>
        <dbReference type="ARBA" id="ARBA00022842"/>
    </source>
</evidence>
<evidence type="ECO:0000256" key="2">
    <source>
        <dbReference type="ARBA" id="ARBA00022553"/>
    </source>
</evidence>
<evidence type="ECO:0000256" key="7">
    <source>
        <dbReference type="PIRSR" id="PIRSR601952-1"/>
    </source>
</evidence>
<dbReference type="Gene3D" id="3.40.720.10">
    <property type="entry name" value="Alkaline Phosphatase, subunit A"/>
    <property type="match status" value="1"/>
</dbReference>
<feature type="binding site" evidence="8">
    <location>
        <position position="135"/>
    </location>
    <ligand>
        <name>Mg(2+)</name>
        <dbReference type="ChEBI" id="CHEBI:18420"/>
    </ligand>
</feature>
<keyword evidence="4" id="KW-0378">Hydrolase</keyword>
<evidence type="ECO:0000256" key="5">
    <source>
        <dbReference type="ARBA" id="ARBA00022833"/>
    </source>
</evidence>
<organism evidence="10 11">
    <name type="scientific">Lederbergia citri</name>
    <dbReference type="NCBI Taxonomy" id="2833580"/>
    <lineage>
        <taxon>Bacteria</taxon>
        <taxon>Bacillati</taxon>
        <taxon>Bacillota</taxon>
        <taxon>Bacilli</taxon>
        <taxon>Bacillales</taxon>
        <taxon>Bacillaceae</taxon>
        <taxon>Lederbergia</taxon>
    </lineage>
</organism>
<dbReference type="InterPro" id="IPR018299">
    <property type="entry name" value="Alkaline_phosphatase_AS"/>
</dbReference>
<dbReference type="CDD" id="cd16012">
    <property type="entry name" value="ALP"/>
    <property type="match status" value="1"/>
</dbReference>
<dbReference type="PROSITE" id="PS00123">
    <property type="entry name" value="ALKALINE_PHOSPHATASE"/>
    <property type="match status" value="1"/>
</dbReference>
<evidence type="ECO:0000313" key="11">
    <source>
        <dbReference type="Proteomes" id="UP000681414"/>
    </source>
</evidence>
<evidence type="ECO:0000256" key="4">
    <source>
        <dbReference type="ARBA" id="ARBA00022801"/>
    </source>
</evidence>
<feature type="binding site" evidence="8">
    <location>
        <position position="257"/>
    </location>
    <ligand>
        <name>Zn(2+)</name>
        <dbReference type="ChEBI" id="CHEBI:29105"/>
        <label>2</label>
    </ligand>
</feature>
<gene>
    <name evidence="10" type="ORF">KHA97_22455</name>
</gene>
<dbReference type="GO" id="GO:0004035">
    <property type="term" value="F:alkaline phosphatase activity"/>
    <property type="evidence" value="ECO:0007669"/>
    <property type="project" value="TreeGrafter"/>
</dbReference>
<sequence length="423" mass="46700">MNRRLLNISILVFLIIFSTIPATQVLAKENVKAKNVIFLIPDGFSTSYATNYRLYKGKETVMDSMLVGMHKTYSADSPVTDSAAAATAMATGFKTNNGMISVSPDGKKLRTILEAAEEAGKGTGLVATSTITYATPAAFGAHVLSRKDESEIAVQYLNNEIDVLLGGGEKYFLTLLENWRKKGYEIVTNKKELSNVKMPQKLLGLFAKEGMVPELDRHFTSEPSLEEMTKAALRVLNQNKKGFFLMVEGSQIDWAGHDNDAAWAMKDIEAFEKAVAVAVDFAKKDKNTLIVIAGDHDNGGMSVGAYDKYDAKLDVLRNVKSSGRFMEMQLDKKRSNAKEIMKKYAGIDLTKEEVNKIEQADKPVKAINRIVSERALVGWTTSQHTGVDIPVYAFGPGAQFFRGLHDNTELPKMMAKVMDIKFP</sequence>
<dbReference type="InterPro" id="IPR001952">
    <property type="entry name" value="Alkaline_phosphatase"/>
</dbReference>
<dbReference type="PRINTS" id="PR00113">
    <property type="entry name" value="ALKPHPHTASE"/>
</dbReference>
<feature type="binding site" evidence="8">
    <location>
        <position position="296"/>
    </location>
    <ligand>
        <name>Zn(2+)</name>
        <dbReference type="ChEBI" id="CHEBI:29105"/>
        <label>2</label>
    </ligand>
</feature>
<proteinExistence type="inferred from homology"/>
<evidence type="ECO:0000256" key="1">
    <source>
        <dbReference type="ARBA" id="ARBA00005984"/>
    </source>
</evidence>
<feature type="active site" description="Phosphoserine intermediate" evidence="7">
    <location>
        <position position="82"/>
    </location>
</feature>
<protein>
    <submittedName>
        <fullName evidence="10">Alkaline phosphatase</fullName>
    </submittedName>
</protein>
<keyword evidence="6 8" id="KW-0460">Magnesium</keyword>
<dbReference type="RefSeq" id="WP_213127034.1">
    <property type="nucleotide sequence ID" value="NZ_JAGYPG010000005.1"/>
</dbReference>
<dbReference type="Gene3D" id="1.10.60.40">
    <property type="match status" value="1"/>
</dbReference>
<comment type="cofactor">
    <cofactor evidence="8">
        <name>Mg(2+)</name>
        <dbReference type="ChEBI" id="CHEBI:18420"/>
    </cofactor>
    <text evidence="8">Binds 1 Mg(2+) ion.</text>
</comment>
<feature type="binding site" evidence="8">
    <location>
        <position position="295"/>
    </location>
    <ligand>
        <name>Zn(2+)</name>
        <dbReference type="ChEBI" id="CHEBI:29105"/>
        <label>2</label>
    </ligand>
</feature>
<dbReference type="Proteomes" id="UP000681414">
    <property type="component" value="Unassembled WGS sequence"/>
</dbReference>
<dbReference type="GO" id="GO:0046872">
    <property type="term" value="F:metal ion binding"/>
    <property type="evidence" value="ECO:0007669"/>
    <property type="project" value="UniProtKB-KW"/>
</dbReference>
<comment type="cofactor">
    <cofactor evidence="8">
        <name>Zn(2+)</name>
        <dbReference type="ChEBI" id="CHEBI:29105"/>
    </cofactor>
    <text evidence="8">Binds 2 Zn(2+) ions.</text>
</comment>
<dbReference type="SUPFAM" id="SSF53649">
    <property type="entry name" value="Alkaline phosphatase-like"/>
    <property type="match status" value="1"/>
</dbReference>
<reference evidence="10 11" key="1">
    <citation type="submission" date="2021-05" db="EMBL/GenBank/DDBJ databases">
        <title>Novel Bacillus species.</title>
        <authorList>
            <person name="Liu G."/>
        </authorList>
    </citation>
    <scope>NUCLEOTIDE SEQUENCE [LARGE SCALE GENOMIC DNA]</scope>
    <source>
        <strain evidence="11">FJAT-49780</strain>
    </source>
</reference>
<feature type="binding site" evidence="8">
    <location>
        <position position="384"/>
    </location>
    <ligand>
        <name>Zn(2+)</name>
        <dbReference type="ChEBI" id="CHEBI:29105"/>
        <label>2</label>
    </ligand>
</feature>
<dbReference type="SMART" id="SM00098">
    <property type="entry name" value="alkPPc"/>
    <property type="match status" value="1"/>
</dbReference>
<accession>A0A942TJA5</accession>
<dbReference type="InterPro" id="IPR017850">
    <property type="entry name" value="Alkaline_phosphatase_core_sf"/>
</dbReference>
<keyword evidence="2" id="KW-0597">Phosphoprotein</keyword>
<dbReference type="EMBL" id="JAGYPG010000005">
    <property type="protein sequence ID" value="MBS4197806.1"/>
    <property type="molecule type" value="Genomic_DNA"/>
</dbReference>
<evidence type="ECO:0000256" key="3">
    <source>
        <dbReference type="ARBA" id="ARBA00022723"/>
    </source>
</evidence>
<evidence type="ECO:0000256" key="9">
    <source>
        <dbReference type="RuleBase" id="RU003946"/>
    </source>
</evidence>
<comment type="caution">
    <text evidence="10">The sequence shown here is derived from an EMBL/GenBank/DDBJ whole genome shotgun (WGS) entry which is preliminary data.</text>
</comment>
<dbReference type="PANTHER" id="PTHR11596">
    <property type="entry name" value="ALKALINE PHOSPHATASE"/>
    <property type="match status" value="1"/>
</dbReference>
<keyword evidence="3 8" id="KW-0479">Metal-binding</keyword>
<feature type="binding site" evidence="8">
    <location>
        <position position="253"/>
    </location>
    <ligand>
        <name>Zn(2+)</name>
        <dbReference type="ChEBI" id="CHEBI:29105"/>
        <label>2</label>
    </ligand>
</feature>
<evidence type="ECO:0000256" key="8">
    <source>
        <dbReference type="PIRSR" id="PIRSR601952-2"/>
    </source>
</evidence>
<feature type="binding site" evidence="8">
    <location>
        <position position="42"/>
    </location>
    <ligand>
        <name>Mg(2+)</name>
        <dbReference type="ChEBI" id="CHEBI:18420"/>
    </ligand>
</feature>
<dbReference type="PANTHER" id="PTHR11596:SF5">
    <property type="entry name" value="ALKALINE PHOSPHATASE"/>
    <property type="match status" value="1"/>
</dbReference>
<keyword evidence="11" id="KW-1185">Reference proteome</keyword>
<dbReference type="Pfam" id="PF00245">
    <property type="entry name" value="Alk_phosphatase"/>
    <property type="match status" value="1"/>
</dbReference>
<name>A0A942TJA5_9BACI</name>
<feature type="binding site" evidence="8">
    <location>
        <position position="42"/>
    </location>
    <ligand>
        <name>Zn(2+)</name>
        <dbReference type="ChEBI" id="CHEBI:29105"/>
        <label>2</label>
    </ligand>
</feature>